<evidence type="ECO:0000313" key="4">
    <source>
        <dbReference type="EMBL" id="KAF8479642.1"/>
    </source>
</evidence>
<sequence>MYRMAVLAMCVSDQSLDIAKCVMMAVVHDLAEAQVGDIAPREGIPKAEKRRLEAEAMQNFVHEMLHDSPAALKIMSLWQEYEEQSTAEARFVKDLDRFEMAAQALEYERAHGSQTLQPFFDSSMPHLCHTEVREWGTDLLREREEMRARAGYQHDNREGL</sequence>
<comment type="caution">
    <text evidence="4">The sequence shown here is derived from an EMBL/GenBank/DDBJ whole genome shotgun (WGS) entry which is preliminary data.</text>
</comment>
<accession>A0A9P5T8T7</accession>
<dbReference type="InterPro" id="IPR039356">
    <property type="entry name" value="YfbR/HDDC2"/>
</dbReference>
<evidence type="ECO:0000259" key="3">
    <source>
        <dbReference type="Pfam" id="PF13023"/>
    </source>
</evidence>
<dbReference type="Proteomes" id="UP000759537">
    <property type="component" value="Unassembled WGS sequence"/>
</dbReference>
<keyword evidence="1" id="KW-0479">Metal-binding</keyword>
<dbReference type="OrthoDB" id="10254258at2759"/>
<evidence type="ECO:0000256" key="2">
    <source>
        <dbReference type="ARBA" id="ARBA00022801"/>
    </source>
</evidence>
<dbReference type="Gene3D" id="1.10.3210.10">
    <property type="entry name" value="Hypothetical protein af1432"/>
    <property type="match status" value="1"/>
</dbReference>
<keyword evidence="5" id="KW-1185">Reference proteome</keyword>
<dbReference type="EMBL" id="WHVB01000009">
    <property type="protein sequence ID" value="KAF8479642.1"/>
    <property type="molecule type" value="Genomic_DNA"/>
</dbReference>
<evidence type="ECO:0000313" key="5">
    <source>
        <dbReference type="Proteomes" id="UP000759537"/>
    </source>
</evidence>
<gene>
    <name evidence="4" type="ORF">DFH94DRAFT_744932</name>
</gene>
<reference evidence="4" key="1">
    <citation type="submission" date="2019-10" db="EMBL/GenBank/DDBJ databases">
        <authorList>
            <consortium name="DOE Joint Genome Institute"/>
            <person name="Kuo A."/>
            <person name="Miyauchi S."/>
            <person name="Kiss E."/>
            <person name="Drula E."/>
            <person name="Kohler A."/>
            <person name="Sanchez-Garcia M."/>
            <person name="Andreopoulos B."/>
            <person name="Barry K.W."/>
            <person name="Bonito G."/>
            <person name="Buee M."/>
            <person name="Carver A."/>
            <person name="Chen C."/>
            <person name="Cichocki N."/>
            <person name="Clum A."/>
            <person name="Culley D."/>
            <person name="Crous P.W."/>
            <person name="Fauchery L."/>
            <person name="Girlanda M."/>
            <person name="Hayes R."/>
            <person name="Keri Z."/>
            <person name="LaButti K."/>
            <person name="Lipzen A."/>
            <person name="Lombard V."/>
            <person name="Magnuson J."/>
            <person name="Maillard F."/>
            <person name="Morin E."/>
            <person name="Murat C."/>
            <person name="Nolan M."/>
            <person name="Ohm R."/>
            <person name="Pangilinan J."/>
            <person name="Pereira M."/>
            <person name="Perotto S."/>
            <person name="Peter M."/>
            <person name="Riley R."/>
            <person name="Sitrit Y."/>
            <person name="Stielow B."/>
            <person name="Szollosi G."/>
            <person name="Zifcakova L."/>
            <person name="Stursova M."/>
            <person name="Spatafora J.W."/>
            <person name="Tedersoo L."/>
            <person name="Vaario L.-M."/>
            <person name="Yamada A."/>
            <person name="Yan M."/>
            <person name="Wang P."/>
            <person name="Xu J."/>
            <person name="Bruns T."/>
            <person name="Baldrian P."/>
            <person name="Vilgalys R."/>
            <person name="Henrissat B."/>
            <person name="Grigoriev I.V."/>
            <person name="Hibbett D."/>
            <person name="Nagy L.G."/>
            <person name="Martin F.M."/>
        </authorList>
    </citation>
    <scope>NUCLEOTIDE SEQUENCE</scope>
    <source>
        <strain evidence="4">Prilba</strain>
    </source>
</reference>
<dbReference type="AlphaFoldDB" id="A0A9P5T8T7"/>
<reference evidence="4" key="2">
    <citation type="journal article" date="2020" name="Nat. Commun.">
        <title>Large-scale genome sequencing of mycorrhizal fungi provides insights into the early evolution of symbiotic traits.</title>
        <authorList>
            <person name="Miyauchi S."/>
            <person name="Kiss E."/>
            <person name="Kuo A."/>
            <person name="Drula E."/>
            <person name="Kohler A."/>
            <person name="Sanchez-Garcia M."/>
            <person name="Morin E."/>
            <person name="Andreopoulos B."/>
            <person name="Barry K.W."/>
            <person name="Bonito G."/>
            <person name="Buee M."/>
            <person name="Carver A."/>
            <person name="Chen C."/>
            <person name="Cichocki N."/>
            <person name="Clum A."/>
            <person name="Culley D."/>
            <person name="Crous P.W."/>
            <person name="Fauchery L."/>
            <person name="Girlanda M."/>
            <person name="Hayes R.D."/>
            <person name="Keri Z."/>
            <person name="LaButti K."/>
            <person name="Lipzen A."/>
            <person name="Lombard V."/>
            <person name="Magnuson J."/>
            <person name="Maillard F."/>
            <person name="Murat C."/>
            <person name="Nolan M."/>
            <person name="Ohm R.A."/>
            <person name="Pangilinan J."/>
            <person name="Pereira M.F."/>
            <person name="Perotto S."/>
            <person name="Peter M."/>
            <person name="Pfister S."/>
            <person name="Riley R."/>
            <person name="Sitrit Y."/>
            <person name="Stielow J.B."/>
            <person name="Szollosi G."/>
            <person name="Zifcakova L."/>
            <person name="Stursova M."/>
            <person name="Spatafora J.W."/>
            <person name="Tedersoo L."/>
            <person name="Vaario L.M."/>
            <person name="Yamada A."/>
            <person name="Yan M."/>
            <person name="Wang P."/>
            <person name="Xu J."/>
            <person name="Bruns T."/>
            <person name="Baldrian P."/>
            <person name="Vilgalys R."/>
            <person name="Dunand C."/>
            <person name="Henrissat B."/>
            <person name="Grigoriev I.V."/>
            <person name="Hibbett D."/>
            <person name="Nagy L.G."/>
            <person name="Martin F.M."/>
        </authorList>
    </citation>
    <scope>NUCLEOTIDE SEQUENCE</scope>
    <source>
        <strain evidence="4">Prilba</strain>
    </source>
</reference>
<dbReference type="SUPFAM" id="SSF109604">
    <property type="entry name" value="HD-domain/PDEase-like"/>
    <property type="match status" value="1"/>
</dbReference>
<organism evidence="4 5">
    <name type="scientific">Russula ochroleuca</name>
    <dbReference type="NCBI Taxonomy" id="152965"/>
    <lineage>
        <taxon>Eukaryota</taxon>
        <taxon>Fungi</taxon>
        <taxon>Dikarya</taxon>
        <taxon>Basidiomycota</taxon>
        <taxon>Agaricomycotina</taxon>
        <taxon>Agaricomycetes</taxon>
        <taxon>Russulales</taxon>
        <taxon>Russulaceae</taxon>
        <taxon>Russula</taxon>
    </lineage>
</organism>
<dbReference type="PANTHER" id="PTHR11845:SF13">
    <property type="entry name" value="5'-DEOXYNUCLEOTIDASE HDDC2"/>
    <property type="match status" value="1"/>
</dbReference>
<dbReference type="InterPro" id="IPR006674">
    <property type="entry name" value="HD_domain"/>
</dbReference>
<dbReference type="GO" id="GO:0046872">
    <property type="term" value="F:metal ion binding"/>
    <property type="evidence" value="ECO:0007669"/>
    <property type="project" value="UniProtKB-KW"/>
</dbReference>
<feature type="domain" description="HD" evidence="3">
    <location>
        <begin position="1"/>
        <end position="115"/>
    </location>
</feature>
<proteinExistence type="predicted"/>
<protein>
    <submittedName>
        <fullName evidence="4">HD domain-containing protein</fullName>
    </submittedName>
</protein>
<dbReference type="GO" id="GO:0002953">
    <property type="term" value="F:5'-deoxynucleotidase activity"/>
    <property type="evidence" value="ECO:0007669"/>
    <property type="project" value="InterPro"/>
</dbReference>
<dbReference type="GO" id="GO:0005737">
    <property type="term" value="C:cytoplasm"/>
    <property type="evidence" value="ECO:0007669"/>
    <property type="project" value="TreeGrafter"/>
</dbReference>
<dbReference type="Pfam" id="PF13023">
    <property type="entry name" value="HD_3"/>
    <property type="match status" value="1"/>
</dbReference>
<evidence type="ECO:0000256" key="1">
    <source>
        <dbReference type="ARBA" id="ARBA00022723"/>
    </source>
</evidence>
<name>A0A9P5T8T7_9AGAM</name>
<dbReference type="PANTHER" id="PTHR11845">
    <property type="entry name" value="5'-DEOXYNUCLEOTIDASE HDDC2"/>
    <property type="match status" value="1"/>
</dbReference>
<keyword evidence="2" id="KW-0378">Hydrolase</keyword>